<protein>
    <submittedName>
        <fullName evidence="1">12064_t:CDS:1</fullName>
    </submittedName>
</protein>
<reference evidence="1" key="1">
    <citation type="submission" date="2021-06" db="EMBL/GenBank/DDBJ databases">
        <authorList>
            <person name="Kallberg Y."/>
            <person name="Tangrot J."/>
            <person name="Rosling A."/>
        </authorList>
    </citation>
    <scope>NUCLEOTIDE SEQUENCE</scope>
    <source>
        <strain evidence="1">IL203A</strain>
    </source>
</reference>
<evidence type="ECO:0000313" key="1">
    <source>
        <dbReference type="EMBL" id="CAG8606778.1"/>
    </source>
</evidence>
<comment type="caution">
    <text evidence="1">The sequence shown here is derived from an EMBL/GenBank/DDBJ whole genome shotgun (WGS) entry which is preliminary data.</text>
</comment>
<proteinExistence type="predicted"/>
<feature type="non-terminal residue" evidence="1">
    <location>
        <position position="1"/>
    </location>
</feature>
<feature type="non-terminal residue" evidence="1">
    <location>
        <position position="85"/>
    </location>
</feature>
<gene>
    <name evidence="1" type="ORF">DHETER_LOCUS7467</name>
</gene>
<organism evidence="1 2">
    <name type="scientific">Dentiscutata heterogama</name>
    <dbReference type="NCBI Taxonomy" id="1316150"/>
    <lineage>
        <taxon>Eukaryota</taxon>
        <taxon>Fungi</taxon>
        <taxon>Fungi incertae sedis</taxon>
        <taxon>Mucoromycota</taxon>
        <taxon>Glomeromycotina</taxon>
        <taxon>Glomeromycetes</taxon>
        <taxon>Diversisporales</taxon>
        <taxon>Gigasporaceae</taxon>
        <taxon>Dentiscutata</taxon>
    </lineage>
</organism>
<name>A0ACA9MYQ7_9GLOM</name>
<evidence type="ECO:0000313" key="2">
    <source>
        <dbReference type="Proteomes" id="UP000789702"/>
    </source>
</evidence>
<sequence>NRNTGTVGADCSTDSDCISRICQGELFICENQDFRGIRVSCLSDSACRSLICRNKDTCQNSDNCSLGSSCIIDSACDLGISNTNG</sequence>
<dbReference type="Proteomes" id="UP000789702">
    <property type="component" value="Unassembled WGS sequence"/>
</dbReference>
<dbReference type="EMBL" id="CAJVPU010010559">
    <property type="protein sequence ID" value="CAG8606778.1"/>
    <property type="molecule type" value="Genomic_DNA"/>
</dbReference>
<keyword evidence="2" id="KW-1185">Reference proteome</keyword>
<accession>A0ACA9MYQ7</accession>